<name>A0A9X1M7V7_9MICC</name>
<keyword evidence="4" id="KW-1185">Reference proteome</keyword>
<dbReference type="EMBL" id="JAJFZT010000003">
    <property type="protein sequence ID" value="MCC3272385.1"/>
    <property type="molecule type" value="Genomic_DNA"/>
</dbReference>
<sequence>MKNPLLSLALAAVSAAGTLSRPADWSPSLRRLYILAPGAAIGAISVVAVQKGTRKGRELAAASTVDLVTPFTAAGEDGAAGEATAPSYLRAAGSAPRTPAIALAGMAALVGVTVSGVLALTLALDEQVEKWLVRRGAARPRWVMAAAAAASSLLLDYALDGATDSGDSGKSKG</sequence>
<keyword evidence="1" id="KW-1133">Transmembrane helix</keyword>
<evidence type="ECO:0000313" key="3">
    <source>
        <dbReference type="EMBL" id="UON91753.1"/>
    </source>
</evidence>
<dbReference type="Proteomes" id="UP000829758">
    <property type="component" value="Chromosome"/>
</dbReference>
<keyword evidence="1" id="KW-0812">Transmembrane</keyword>
<accession>A0A9X1M7V7</accession>
<dbReference type="Proteomes" id="UP001155145">
    <property type="component" value="Unassembled WGS sequence"/>
</dbReference>
<dbReference type="EMBL" id="CP094984">
    <property type="protein sequence ID" value="UON91753.1"/>
    <property type="molecule type" value="Genomic_DNA"/>
</dbReference>
<evidence type="ECO:0000313" key="2">
    <source>
        <dbReference type="EMBL" id="MCC3272385.1"/>
    </source>
</evidence>
<gene>
    <name evidence="2" type="ORF">LJ755_06520</name>
    <name evidence="3" type="ORF">MUK71_14395</name>
</gene>
<dbReference type="AlphaFoldDB" id="A0A9X1M7V7"/>
<proteinExistence type="predicted"/>
<feature type="transmembrane region" description="Helical" evidence="1">
    <location>
        <begin position="100"/>
        <end position="122"/>
    </location>
</feature>
<evidence type="ECO:0000313" key="4">
    <source>
        <dbReference type="Proteomes" id="UP000829758"/>
    </source>
</evidence>
<reference evidence="2" key="1">
    <citation type="submission" date="2021-10" db="EMBL/GenBank/DDBJ databases">
        <title>Novel species in genus Arthrobacter.</title>
        <authorList>
            <person name="Liu Y."/>
        </authorList>
    </citation>
    <scope>NUCLEOTIDE SEQUENCE</scope>
    <source>
        <strain evidence="2">Zg-Y462</strain>
        <strain evidence="4">zg-Y462</strain>
    </source>
</reference>
<organism evidence="2 5">
    <name type="scientific">Arthrobacter zhangbolii</name>
    <dbReference type="NCBI Taxonomy" id="2886936"/>
    <lineage>
        <taxon>Bacteria</taxon>
        <taxon>Bacillati</taxon>
        <taxon>Actinomycetota</taxon>
        <taxon>Actinomycetes</taxon>
        <taxon>Micrococcales</taxon>
        <taxon>Micrococcaceae</taxon>
        <taxon>Arthrobacter</taxon>
    </lineage>
</organism>
<evidence type="ECO:0000256" key="1">
    <source>
        <dbReference type="SAM" id="Phobius"/>
    </source>
</evidence>
<evidence type="ECO:0000313" key="5">
    <source>
        <dbReference type="Proteomes" id="UP001155145"/>
    </source>
</evidence>
<dbReference type="RefSeq" id="WP_227928473.1">
    <property type="nucleotide sequence ID" value="NZ_CP094984.1"/>
</dbReference>
<protein>
    <submittedName>
        <fullName evidence="2">Uncharacterized protein</fullName>
    </submittedName>
</protein>
<feature type="transmembrane region" description="Helical" evidence="1">
    <location>
        <begin position="32"/>
        <end position="49"/>
    </location>
</feature>
<keyword evidence="1" id="KW-0472">Membrane</keyword>